<dbReference type="Proteomes" id="UP000476837">
    <property type="component" value="Unassembled WGS sequence"/>
</dbReference>
<name>A0A6L3AUY2_AZOBR</name>
<sequence length="514" mass="56906">MTGGPFFSTMPELPVVPLPASGEALGSWVWAIARTYGLMPGTYLRRLGIPHRWVTEAIHRDLVIRPLPSVMGRLQADTGVAPEVLRRMTFSGLNRELEEACHYHHLPCAACVDEASRRAGRPVGLLHAWAVWRVVCPDHPPCPKPRDVADGLPLAPFYGQVRTIITFLDRAAFDPRAFEGIVGTRMAPAFTVAAFVRFVFVLNAYLSVRVTEFDEFRDLAGFRIRHAFSRNEVGEPMPLPPEERNDPAVSLVLAWQLVADPMRTLLAGLHTANPVHRKSERDAGQFMALVGLLLEFWPGEMLSLLLTGHALSRRDWSGDGVRTGLAIAATDQWSNDPSHSARLAEAQWNHTAWTRVLFSDAIRNRHAGWRSRFPIDGPFQSGFVAANTKAASLIGQARQDAWRLSSQDERTGLGRFLAKPAPPIREKHPNPRAPTPERQAPAAAPVIHHHIVQAVQLALDAQGPLPTGKLRARQRRAVLRKLSAAAVRCLNQEAWCEMADAAPHRVSTSSQKTR</sequence>
<accession>A0A6L3AUY2</accession>
<evidence type="ECO:0000313" key="4">
    <source>
        <dbReference type="Proteomes" id="UP000476837"/>
    </source>
</evidence>
<evidence type="ECO:0000259" key="2">
    <source>
        <dbReference type="Pfam" id="PF06527"/>
    </source>
</evidence>
<comment type="caution">
    <text evidence="3">The sequence shown here is derived from an EMBL/GenBank/DDBJ whole genome shotgun (WGS) entry which is preliminary data.</text>
</comment>
<dbReference type="EMBL" id="QOKV01000031">
    <property type="protein sequence ID" value="KAA0677879.1"/>
    <property type="molecule type" value="Genomic_DNA"/>
</dbReference>
<evidence type="ECO:0000256" key="1">
    <source>
        <dbReference type="SAM" id="MobiDB-lite"/>
    </source>
</evidence>
<reference evidence="3 4" key="1">
    <citation type="submission" date="2018-07" db="EMBL/GenBank/DDBJ databases">
        <title>Genome sequence of Roseomonas fauriae ATCC 49958.</title>
        <authorList>
            <person name="Sant'Anna F.H."/>
            <person name="Baldani J.I."/>
            <person name="Zilli J.E."/>
            <person name="Reis V.M."/>
            <person name="Hartmann A."/>
            <person name="Cruz L."/>
            <person name="de Souza E.M."/>
            <person name="de Oliveira Pedrosa F."/>
            <person name="Passaglia L.M.P."/>
        </authorList>
    </citation>
    <scope>NUCLEOTIDE SEQUENCE [LARGE SCALE GENOMIC DNA]</scope>
    <source>
        <strain evidence="3 4">ATCC 49958</strain>
    </source>
</reference>
<protein>
    <recommendedName>
        <fullName evidence="2">TniQ domain-containing protein</fullName>
    </recommendedName>
</protein>
<gene>
    <name evidence="3" type="ORF">DS837_28545</name>
</gene>
<organism evidence="3 4">
    <name type="scientific">Azospirillum brasilense</name>
    <dbReference type="NCBI Taxonomy" id="192"/>
    <lineage>
        <taxon>Bacteria</taxon>
        <taxon>Pseudomonadati</taxon>
        <taxon>Pseudomonadota</taxon>
        <taxon>Alphaproteobacteria</taxon>
        <taxon>Rhodospirillales</taxon>
        <taxon>Azospirillaceae</taxon>
        <taxon>Azospirillum</taxon>
    </lineage>
</organism>
<dbReference type="InterPro" id="IPR009492">
    <property type="entry name" value="TniQ"/>
</dbReference>
<dbReference type="AlphaFoldDB" id="A0A6L3AUY2"/>
<dbReference type="Pfam" id="PF06527">
    <property type="entry name" value="TniQ"/>
    <property type="match status" value="1"/>
</dbReference>
<dbReference type="RefSeq" id="WP_149167854.1">
    <property type="nucleotide sequence ID" value="NZ_QOKV01000031.1"/>
</dbReference>
<feature type="domain" description="TniQ" evidence="2">
    <location>
        <begin position="14"/>
        <end position="139"/>
    </location>
</feature>
<feature type="region of interest" description="Disordered" evidence="1">
    <location>
        <begin position="419"/>
        <end position="438"/>
    </location>
</feature>
<proteinExistence type="predicted"/>
<evidence type="ECO:0000313" key="3">
    <source>
        <dbReference type="EMBL" id="KAA0677879.1"/>
    </source>
</evidence>